<dbReference type="RefSeq" id="WP_207863480.1">
    <property type="nucleotide sequence ID" value="NZ_JAFREP010000057.1"/>
</dbReference>
<comment type="caution">
    <text evidence="1">The sequence shown here is derived from an EMBL/GenBank/DDBJ whole genome shotgun (WGS) entry which is preliminary data.</text>
</comment>
<organism evidence="1 2">
    <name type="scientific">Acanthopleuribacter pedis</name>
    <dbReference type="NCBI Taxonomy" id="442870"/>
    <lineage>
        <taxon>Bacteria</taxon>
        <taxon>Pseudomonadati</taxon>
        <taxon>Acidobacteriota</taxon>
        <taxon>Holophagae</taxon>
        <taxon>Acanthopleuribacterales</taxon>
        <taxon>Acanthopleuribacteraceae</taxon>
        <taxon>Acanthopleuribacter</taxon>
    </lineage>
</organism>
<reference evidence="1" key="1">
    <citation type="submission" date="2021-03" db="EMBL/GenBank/DDBJ databases">
        <authorList>
            <person name="Wang G."/>
        </authorList>
    </citation>
    <scope>NUCLEOTIDE SEQUENCE</scope>
    <source>
        <strain evidence="1">KCTC 12899</strain>
    </source>
</reference>
<evidence type="ECO:0000313" key="1">
    <source>
        <dbReference type="EMBL" id="MBO1323328.1"/>
    </source>
</evidence>
<name>A0A8J7U679_9BACT</name>
<dbReference type="EMBL" id="JAFREP010000057">
    <property type="protein sequence ID" value="MBO1323328.1"/>
    <property type="molecule type" value="Genomic_DNA"/>
</dbReference>
<keyword evidence="2" id="KW-1185">Reference proteome</keyword>
<proteinExistence type="predicted"/>
<accession>A0A8J7U679</accession>
<sequence>MEIANAGQAIKPENGRFTYEGSAMSLDMLVMMLEMETVSILDNQIASRLEEIDRRNKRVEKVNRGMAFAKQARTDVKNKDGDNPKTNNSKWNDFVADLREDPELRGLANDLKTGNLSEADWEANVTHLENYISGQNNISQQDMLKLQTLMTNRGHAFNLATNTLSKVSETKRNILSKF</sequence>
<dbReference type="AlphaFoldDB" id="A0A8J7U679"/>
<dbReference type="Proteomes" id="UP000664417">
    <property type="component" value="Unassembled WGS sequence"/>
</dbReference>
<gene>
    <name evidence="1" type="ORF">J3U88_32985</name>
</gene>
<protein>
    <submittedName>
        <fullName evidence="1">Uncharacterized protein</fullName>
    </submittedName>
</protein>
<evidence type="ECO:0000313" key="2">
    <source>
        <dbReference type="Proteomes" id="UP000664417"/>
    </source>
</evidence>